<evidence type="ECO:0000313" key="7">
    <source>
        <dbReference type="EMBL" id="OAO15711.1"/>
    </source>
</evidence>
<name>A0A196SHC4_BLAHN</name>
<dbReference type="GO" id="GO:0005524">
    <property type="term" value="F:ATP binding"/>
    <property type="evidence" value="ECO:0007669"/>
    <property type="project" value="UniProtKB-KW"/>
</dbReference>
<keyword evidence="2" id="KW-0808">Transferase</keyword>
<reference evidence="7 8" key="1">
    <citation type="submission" date="2016-05" db="EMBL/GenBank/DDBJ databases">
        <title>Nuclear genome of Blastocystis sp. subtype 1 NandII.</title>
        <authorList>
            <person name="Gentekaki E."/>
            <person name="Curtis B."/>
            <person name="Stairs C."/>
            <person name="Eme L."/>
            <person name="Herman E."/>
            <person name="Klimes V."/>
            <person name="Arias M.C."/>
            <person name="Elias M."/>
            <person name="Hilliou F."/>
            <person name="Klute M."/>
            <person name="Malik S.-B."/>
            <person name="Pightling A."/>
            <person name="Rachubinski R."/>
            <person name="Salas D."/>
            <person name="Schlacht A."/>
            <person name="Suga H."/>
            <person name="Archibald J."/>
            <person name="Ball S.G."/>
            <person name="Clark G."/>
            <person name="Dacks J."/>
            <person name="Van Der Giezen M."/>
            <person name="Tsaousis A."/>
            <person name="Roger A."/>
        </authorList>
    </citation>
    <scope>NUCLEOTIDE SEQUENCE [LARGE SCALE GENOMIC DNA]</scope>
    <source>
        <strain evidence="8">ATCC 50177 / NandII</strain>
    </source>
</reference>
<keyword evidence="8" id="KW-1185">Reference proteome</keyword>
<evidence type="ECO:0000256" key="4">
    <source>
        <dbReference type="ARBA" id="ARBA00022777"/>
    </source>
</evidence>
<dbReference type="PANTHER" id="PTHR45646">
    <property type="entry name" value="SERINE/THREONINE-PROTEIN KINASE DOA-RELATED"/>
    <property type="match status" value="1"/>
</dbReference>
<feature type="domain" description="Protein kinase" evidence="6">
    <location>
        <begin position="30"/>
        <end position="372"/>
    </location>
</feature>
<dbReference type="OrthoDB" id="283111at2759"/>
<protein>
    <submittedName>
        <fullName evidence="7">Serine/threonine-protein kinase AFC2</fullName>
    </submittedName>
</protein>
<keyword evidence="1" id="KW-0723">Serine/threonine-protein kinase</keyword>
<dbReference type="Proteomes" id="UP000078348">
    <property type="component" value="Unassembled WGS sequence"/>
</dbReference>
<keyword evidence="5" id="KW-0067">ATP-binding</keyword>
<gene>
    <name evidence="7" type="ORF">AV274_2561</name>
</gene>
<dbReference type="InterPro" id="IPR000719">
    <property type="entry name" value="Prot_kinase_dom"/>
</dbReference>
<dbReference type="Gene3D" id="1.10.510.10">
    <property type="entry name" value="Transferase(Phosphotransferase) domain 1"/>
    <property type="match status" value="1"/>
</dbReference>
<dbReference type="InterPro" id="IPR008271">
    <property type="entry name" value="Ser/Thr_kinase_AS"/>
</dbReference>
<dbReference type="GO" id="GO:0005634">
    <property type="term" value="C:nucleus"/>
    <property type="evidence" value="ECO:0007669"/>
    <property type="project" value="TreeGrafter"/>
</dbReference>
<evidence type="ECO:0000256" key="3">
    <source>
        <dbReference type="ARBA" id="ARBA00022741"/>
    </source>
</evidence>
<comment type="caution">
    <text evidence="7">The sequence shown here is derived from an EMBL/GenBank/DDBJ whole genome shotgun (WGS) entry which is preliminary data.</text>
</comment>
<sequence length="394" mass="44638">MSTSDINGSYARTREDRYEVHEGDTIIERYQIIKTIGAGKCSTVVVAWDVEDEKHVALKINRREKRYEMAAMREIKTIVTLHKRSGGKCSSITDILAWFNLDGYVFEVLPFMNKNLFEILVDRQFKPFDTETLRLLLRQMVSSLGKMHNCGIIHTDIKPENVMFYPTEEEKKGVPEVIPNLTPDYNHLCLIDFGSVSSSSAPKKGLITTRTYRAPEVILDLEWSLPCDMWSLGCMAYELGCGKPLFQTHRHFFGNREHLALITKLLGKIPQCMLNALDPVNASMFNENGDLLWPPPVTREIPEEKQPGGWASNDISWNARVRAIRAVRTAKTSIEFGLTDVDADFIDFVKRLVVIEPSARMTIQQAAEHPFITKRGELPPADVSVVCSSSEEKS</sequence>
<dbReference type="PANTHER" id="PTHR45646:SF11">
    <property type="entry name" value="SERINE_THREONINE-PROTEIN KINASE DOA"/>
    <property type="match status" value="1"/>
</dbReference>
<evidence type="ECO:0000313" key="8">
    <source>
        <dbReference type="Proteomes" id="UP000078348"/>
    </source>
</evidence>
<dbReference type="PROSITE" id="PS00108">
    <property type="entry name" value="PROTEIN_KINASE_ST"/>
    <property type="match status" value="1"/>
</dbReference>
<dbReference type="PROSITE" id="PS50011">
    <property type="entry name" value="PROTEIN_KINASE_DOM"/>
    <property type="match status" value="1"/>
</dbReference>
<dbReference type="InterPro" id="IPR011009">
    <property type="entry name" value="Kinase-like_dom_sf"/>
</dbReference>
<proteinExistence type="predicted"/>
<keyword evidence="4 7" id="KW-0418">Kinase</keyword>
<organism evidence="7 8">
    <name type="scientific">Blastocystis sp. subtype 1 (strain ATCC 50177 / NandII)</name>
    <dbReference type="NCBI Taxonomy" id="478820"/>
    <lineage>
        <taxon>Eukaryota</taxon>
        <taxon>Sar</taxon>
        <taxon>Stramenopiles</taxon>
        <taxon>Bigyra</taxon>
        <taxon>Opalozoa</taxon>
        <taxon>Opalinata</taxon>
        <taxon>Blastocystidae</taxon>
        <taxon>Blastocystis</taxon>
    </lineage>
</organism>
<evidence type="ECO:0000256" key="1">
    <source>
        <dbReference type="ARBA" id="ARBA00022527"/>
    </source>
</evidence>
<dbReference type="SMART" id="SM00220">
    <property type="entry name" value="S_TKc"/>
    <property type="match status" value="1"/>
</dbReference>
<dbReference type="InterPro" id="IPR051175">
    <property type="entry name" value="CLK_kinases"/>
</dbReference>
<dbReference type="STRING" id="478820.A0A196SHC4"/>
<evidence type="ECO:0000259" key="6">
    <source>
        <dbReference type="PROSITE" id="PS50011"/>
    </source>
</evidence>
<accession>A0A196SHC4</accession>
<keyword evidence="3" id="KW-0547">Nucleotide-binding</keyword>
<dbReference type="Gene3D" id="3.30.200.20">
    <property type="entry name" value="Phosphorylase Kinase, domain 1"/>
    <property type="match status" value="1"/>
</dbReference>
<dbReference type="Pfam" id="PF00069">
    <property type="entry name" value="Pkinase"/>
    <property type="match status" value="1"/>
</dbReference>
<dbReference type="GO" id="GO:0004674">
    <property type="term" value="F:protein serine/threonine kinase activity"/>
    <property type="evidence" value="ECO:0007669"/>
    <property type="project" value="UniProtKB-KW"/>
</dbReference>
<dbReference type="EMBL" id="LXWW01000121">
    <property type="protein sequence ID" value="OAO15711.1"/>
    <property type="molecule type" value="Genomic_DNA"/>
</dbReference>
<evidence type="ECO:0000256" key="5">
    <source>
        <dbReference type="ARBA" id="ARBA00022840"/>
    </source>
</evidence>
<dbReference type="SUPFAM" id="SSF56112">
    <property type="entry name" value="Protein kinase-like (PK-like)"/>
    <property type="match status" value="1"/>
</dbReference>
<evidence type="ECO:0000256" key="2">
    <source>
        <dbReference type="ARBA" id="ARBA00022679"/>
    </source>
</evidence>
<dbReference type="AlphaFoldDB" id="A0A196SHC4"/>